<feature type="domain" description="Transcription elongation factor GreA/GreB C-terminal" evidence="6">
    <location>
        <begin position="104"/>
        <end position="177"/>
    </location>
</feature>
<dbReference type="PROSITE" id="PS00830">
    <property type="entry name" value="GREAB_2"/>
    <property type="match status" value="1"/>
</dbReference>
<dbReference type="HAMAP" id="MF_00105">
    <property type="entry name" value="GreA_GreB"/>
    <property type="match status" value="1"/>
</dbReference>
<dbReference type="InterPro" id="IPR023459">
    <property type="entry name" value="Tscrpt_elong_fac_GreA/B_fam"/>
</dbReference>
<dbReference type="Pfam" id="PF03449">
    <property type="entry name" value="GreA_GreB_N"/>
    <property type="match status" value="1"/>
</dbReference>
<dbReference type="Gene3D" id="3.10.50.30">
    <property type="entry name" value="Transcription elongation factor, GreA/GreB, C-terminal domain"/>
    <property type="match status" value="1"/>
</dbReference>
<dbReference type="InterPro" id="IPR006358">
    <property type="entry name" value="Tscrpt_elong_fac_GreB"/>
</dbReference>
<dbReference type="GO" id="GO:0070063">
    <property type="term" value="F:RNA polymerase binding"/>
    <property type="evidence" value="ECO:0007669"/>
    <property type="project" value="InterPro"/>
</dbReference>
<evidence type="ECO:0000256" key="3">
    <source>
        <dbReference type="ARBA" id="ARBA00023163"/>
    </source>
</evidence>
<feature type="region of interest" description="Disordered" evidence="5">
    <location>
        <begin position="1"/>
        <end position="26"/>
    </location>
</feature>
<keyword evidence="1 4" id="KW-0805">Transcription regulation</keyword>
<dbReference type="InterPro" id="IPR001437">
    <property type="entry name" value="Tscrpt_elong_fac_GreA/B_C"/>
</dbReference>
<proteinExistence type="inferred from homology"/>
<dbReference type="OrthoDB" id="5511940at2"/>
<protein>
    <recommendedName>
        <fullName evidence="4">Transcription elongation factor GreB</fullName>
    </recommendedName>
    <alternativeName>
        <fullName evidence="4">Transcript cleavage factor GreB</fullName>
    </alternativeName>
</protein>
<dbReference type="PROSITE" id="PS00829">
    <property type="entry name" value="GREAB_1"/>
    <property type="match status" value="1"/>
</dbReference>
<reference evidence="9" key="1">
    <citation type="submission" date="2016-10" db="EMBL/GenBank/DDBJ databases">
        <authorList>
            <person name="Varghese N."/>
            <person name="Submissions S."/>
        </authorList>
    </citation>
    <scope>NUCLEOTIDE SEQUENCE [LARGE SCALE GENOMIC DNA]</scope>
    <source>
        <strain evidence="9">DSM 17044</strain>
    </source>
</reference>
<dbReference type="PIRSF" id="PIRSF006092">
    <property type="entry name" value="GreA_GreB"/>
    <property type="match status" value="1"/>
</dbReference>
<keyword evidence="8" id="KW-0648">Protein biosynthesis</keyword>
<dbReference type="InterPro" id="IPR028624">
    <property type="entry name" value="Tscrpt_elong_fac_GreA/B"/>
</dbReference>
<dbReference type="Proteomes" id="UP000182719">
    <property type="component" value="Unassembled WGS sequence"/>
</dbReference>
<name>A0A1H8AH44_STIAU</name>
<dbReference type="Gene3D" id="1.10.287.180">
    <property type="entry name" value="Transcription elongation factor, GreA/GreB, N-terminal domain"/>
    <property type="match status" value="1"/>
</dbReference>
<dbReference type="NCBIfam" id="TIGR01461">
    <property type="entry name" value="greB"/>
    <property type="match status" value="1"/>
</dbReference>
<organism evidence="8 9">
    <name type="scientific">Stigmatella aurantiaca</name>
    <dbReference type="NCBI Taxonomy" id="41"/>
    <lineage>
        <taxon>Bacteria</taxon>
        <taxon>Pseudomonadati</taxon>
        <taxon>Myxococcota</taxon>
        <taxon>Myxococcia</taxon>
        <taxon>Myxococcales</taxon>
        <taxon>Cystobacterineae</taxon>
        <taxon>Archangiaceae</taxon>
        <taxon>Stigmatella</taxon>
    </lineage>
</organism>
<comment type="similarity">
    <text evidence="4">Belongs to the GreA/GreB family. GreB subfamily.</text>
</comment>
<dbReference type="Pfam" id="PF01272">
    <property type="entry name" value="GreA_GreB"/>
    <property type="match status" value="1"/>
</dbReference>
<dbReference type="AlphaFoldDB" id="A0A1H8AH44"/>
<dbReference type="RefSeq" id="WP_075009981.1">
    <property type="nucleotide sequence ID" value="NZ_FOAP01000021.1"/>
</dbReference>
<dbReference type="PANTHER" id="PTHR30437:SF6">
    <property type="entry name" value="TRANSCRIPTION ELONGATION FACTOR GREB"/>
    <property type="match status" value="1"/>
</dbReference>
<accession>A0A1H8AH44</accession>
<keyword evidence="2 4" id="KW-0238">DNA-binding</keyword>
<dbReference type="HAMAP" id="MF_00930">
    <property type="entry name" value="GreB"/>
    <property type="match status" value="1"/>
</dbReference>
<gene>
    <name evidence="4" type="primary">greB</name>
    <name evidence="8" type="ORF">SAMN05444354_12161</name>
</gene>
<dbReference type="SUPFAM" id="SSF54534">
    <property type="entry name" value="FKBP-like"/>
    <property type="match status" value="1"/>
</dbReference>
<sequence length="178" mass="20045">MRQDVPPEQDEPEEEAEEATGPQRRYLTRAGAERMHRELLKLLNEERPKVTAEVSAAAAQGDRSENAEYIYGKKRLREIDRRIRFLQRRLDTATIVTPSEQTDTGRVYFGATVTLEDEDGNHTTYQIVGSDEIDTQGGRISVESPIGKALLRKAVGDSVEVMRPRGEIELTIVAISYT</sequence>
<dbReference type="GO" id="GO:0006354">
    <property type="term" value="P:DNA-templated transcription elongation"/>
    <property type="evidence" value="ECO:0007669"/>
    <property type="project" value="TreeGrafter"/>
</dbReference>
<evidence type="ECO:0000313" key="9">
    <source>
        <dbReference type="Proteomes" id="UP000182719"/>
    </source>
</evidence>
<dbReference type="SUPFAM" id="SSF46557">
    <property type="entry name" value="GreA transcript cleavage protein, N-terminal domain"/>
    <property type="match status" value="1"/>
</dbReference>
<dbReference type="InterPro" id="IPR036805">
    <property type="entry name" value="Tscrpt_elong_fac_GreA/B_N_sf"/>
</dbReference>
<evidence type="ECO:0000259" key="7">
    <source>
        <dbReference type="Pfam" id="PF03449"/>
    </source>
</evidence>
<dbReference type="GO" id="GO:0032784">
    <property type="term" value="P:regulation of DNA-templated transcription elongation"/>
    <property type="evidence" value="ECO:0007669"/>
    <property type="project" value="UniProtKB-UniRule"/>
</dbReference>
<keyword evidence="9" id="KW-1185">Reference proteome</keyword>
<dbReference type="FunFam" id="1.10.287.180:FF:000001">
    <property type="entry name" value="Transcription elongation factor GreA"/>
    <property type="match status" value="1"/>
</dbReference>
<evidence type="ECO:0000256" key="1">
    <source>
        <dbReference type="ARBA" id="ARBA00023015"/>
    </source>
</evidence>
<dbReference type="FunFam" id="3.10.50.30:FF:000001">
    <property type="entry name" value="Transcription elongation factor GreA"/>
    <property type="match status" value="1"/>
</dbReference>
<evidence type="ECO:0000259" key="6">
    <source>
        <dbReference type="Pfam" id="PF01272"/>
    </source>
</evidence>
<dbReference type="PANTHER" id="PTHR30437">
    <property type="entry name" value="TRANSCRIPTION ELONGATION FACTOR GREA"/>
    <property type="match status" value="1"/>
</dbReference>
<dbReference type="GO" id="GO:0003746">
    <property type="term" value="F:translation elongation factor activity"/>
    <property type="evidence" value="ECO:0007669"/>
    <property type="project" value="UniProtKB-KW"/>
</dbReference>
<feature type="domain" description="Transcription elongation factor GreA/GreB N-terminal" evidence="7">
    <location>
        <begin position="26"/>
        <end position="95"/>
    </location>
</feature>
<feature type="compositionally biased region" description="Acidic residues" evidence="5">
    <location>
        <begin position="7"/>
        <end position="18"/>
    </location>
</feature>
<dbReference type="InterPro" id="IPR022691">
    <property type="entry name" value="Tscrpt_elong_fac_GreA/B_N"/>
</dbReference>
<dbReference type="NCBIfam" id="NF001263">
    <property type="entry name" value="PRK00226.1-4"/>
    <property type="match status" value="1"/>
</dbReference>
<dbReference type="EMBL" id="FOAP01000021">
    <property type="protein sequence ID" value="SEM69863.1"/>
    <property type="molecule type" value="Genomic_DNA"/>
</dbReference>
<evidence type="ECO:0000256" key="5">
    <source>
        <dbReference type="SAM" id="MobiDB-lite"/>
    </source>
</evidence>
<dbReference type="InterPro" id="IPR018151">
    <property type="entry name" value="TF_GreA/GreB_CS"/>
</dbReference>
<keyword evidence="3 4" id="KW-0804">Transcription</keyword>
<dbReference type="InterPro" id="IPR036953">
    <property type="entry name" value="GreA/GreB_C_sf"/>
</dbReference>
<dbReference type="NCBIfam" id="NF002506">
    <property type="entry name" value="PRK01885.1"/>
    <property type="match status" value="1"/>
</dbReference>
<evidence type="ECO:0000256" key="4">
    <source>
        <dbReference type="HAMAP-Rule" id="MF_00930"/>
    </source>
</evidence>
<evidence type="ECO:0000256" key="2">
    <source>
        <dbReference type="ARBA" id="ARBA00023125"/>
    </source>
</evidence>
<dbReference type="GO" id="GO:0003677">
    <property type="term" value="F:DNA binding"/>
    <property type="evidence" value="ECO:0007669"/>
    <property type="project" value="UniProtKB-UniRule"/>
</dbReference>
<keyword evidence="8" id="KW-0251">Elongation factor</keyword>
<comment type="function">
    <text evidence="4">Necessary for efficient RNA polymerase transcription elongation past template-encoded arresting sites. The arresting sites in DNA have the property of trapping a certain fraction of elongating RNA polymerases that pass through, resulting in locked ternary complexes. Cleavage of the nascent transcript by cleavage factors such as GreA or GreB allows the resumption of elongation from the new 3'terminus. GreB releases sequences of up to 9 nucleotides in length.</text>
</comment>
<evidence type="ECO:0000313" key="8">
    <source>
        <dbReference type="EMBL" id="SEM69863.1"/>
    </source>
</evidence>